<organism evidence="14 15">
    <name type="scientific">avian paramyxovirus 11</name>
    <dbReference type="NCBI Taxonomy" id="2560310"/>
    <lineage>
        <taxon>Viruses</taxon>
        <taxon>Riboviria</taxon>
        <taxon>Orthornavirae</taxon>
        <taxon>Negarnaviricota</taxon>
        <taxon>Haploviricotina</taxon>
        <taxon>Monjiviricetes</taxon>
        <taxon>Mononegavirales</taxon>
        <taxon>Paramyxoviridae</taxon>
        <taxon>Avulavirinae</taxon>
        <taxon>Metaavulavirus</taxon>
        <taxon>Metaavulavirus galliense</taxon>
    </lineage>
</organism>
<dbReference type="RefSeq" id="YP_009094479.1">
    <property type="nucleotide sequence ID" value="NC_025407.1"/>
</dbReference>
<evidence type="ECO:0000256" key="1">
    <source>
        <dbReference type="ARBA" id="ARBA00004340"/>
    </source>
</evidence>
<feature type="compositionally biased region" description="Acidic residues" evidence="11">
    <location>
        <begin position="174"/>
        <end position="187"/>
    </location>
</feature>
<reference evidence="14 15" key="1">
    <citation type="journal article" date="2012" name="J. Virol.">
        <title>Complete genome sequence of a novel avian paramyxovirus.</title>
        <authorList>
            <person name="Briand F.-X."/>
            <person name="Henry A."/>
            <person name="Massin P."/>
            <person name="Jestin V."/>
        </authorList>
    </citation>
    <scope>NUCLEOTIDE SEQUENCE [LARGE SCALE GENOMIC DNA]</scope>
    <source>
        <strain evidence="14">Common_snipe/France/100212/2010</strain>
    </source>
</reference>
<dbReference type="Pfam" id="PF13008">
    <property type="entry name" value="zf-Paramyx-P"/>
    <property type="match status" value="1"/>
</dbReference>
<keyword evidence="10" id="KW-0899">Viral immunoevasion</keyword>
<dbReference type="KEGG" id="vg:21011929"/>
<evidence type="ECO:0000256" key="4">
    <source>
        <dbReference type="ARBA" id="ARBA00022581"/>
    </source>
</evidence>
<keyword evidence="4" id="KW-0945">Host-virus interaction</keyword>
<evidence type="ECO:0000259" key="12">
    <source>
        <dbReference type="Pfam" id="PF13008"/>
    </source>
</evidence>
<evidence type="ECO:0000313" key="15">
    <source>
        <dbReference type="Proteomes" id="UP000114585"/>
    </source>
</evidence>
<feature type="compositionally biased region" description="Polar residues" evidence="11">
    <location>
        <begin position="42"/>
        <end position="53"/>
    </location>
</feature>
<keyword evidence="7" id="KW-0862">Zinc</keyword>
<feature type="domain" description="Phosphoprotein P soyouz module" evidence="13">
    <location>
        <begin position="19"/>
        <end position="75"/>
    </location>
</feature>
<name>I6V328_9MONO</name>
<sequence>MRAKGIGSRDPPRHWHFIMDFTNDEEISDLLNQSERVITEIQRASQQPKSTVGKSAIPRGNTSNLTQAWESESSSTAEMGPISSLSTAKNANSEPTLKSGTAQPEGHQSQNPSSLPHIDDTITKEQPIDESVIKSQIKEGAIGTQLDRFLDKTASRMKAESGFKKGVDQYSTESGEEQIEPDTDAGYDSDHSRASRGSASVQYRTPVWTINQHDSIIKSLPGIGRVGHRREYILRSEGNQYIVESWCNPKCAPIRANPIREQCRCGYCPRACTMCYP</sequence>
<dbReference type="EMBL" id="JQ886184">
    <property type="protein sequence ID" value="AFN06860.1"/>
    <property type="molecule type" value="Viral_cRNA"/>
</dbReference>
<dbReference type="GeneID" id="21011929"/>
<evidence type="ECO:0000256" key="7">
    <source>
        <dbReference type="ARBA" id="ARBA00022833"/>
    </source>
</evidence>
<evidence type="ECO:0000259" key="13">
    <source>
        <dbReference type="Pfam" id="PF14313"/>
    </source>
</evidence>
<evidence type="ECO:0000256" key="2">
    <source>
        <dbReference type="ARBA" id="ARBA00022482"/>
    </source>
</evidence>
<keyword evidence="6" id="KW-0479">Metal-binding</keyword>
<evidence type="ECO:0000256" key="11">
    <source>
        <dbReference type="SAM" id="MobiDB-lite"/>
    </source>
</evidence>
<dbReference type="Proteomes" id="UP000114585">
    <property type="component" value="Segment"/>
</dbReference>
<keyword evidence="3" id="KW-0691">RNA editing</keyword>
<dbReference type="GO" id="GO:0039554">
    <property type="term" value="P:symbiont-mediated suppression of host cytoplasmic pattern recognition receptor signaling pathway via inhibition of MDA-5 activity"/>
    <property type="evidence" value="ECO:0007669"/>
    <property type="project" value="UniProtKB-KW"/>
</dbReference>
<evidence type="ECO:0000256" key="9">
    <source>
        <dbReference type="ARBA" id="ARBA00023260"/>
    </source>
</evidence>
<keyword evidence="2" id="KW-1113">Inhibition of host RLR pathway by virus</keyword>
<dbReference type="OrthoDB" id="9580at10239"/>
<feature type="compositionally biased region" description="Polar residues" evidence="11">
    <location>
        <begin position="60"/>
        <end position="114"/>
    </location>
</feature>
<accession>I6V328</accession>
<keyword evidence="5" id="KW-1090">Inhibition of host innate immune response by virus</keyword>
<dbReference type="InterPro" id="IPR024279">
    <property type="entry name" value="Paramyx_V_Zn-bd"/>
</dbReference>
<evidence type="ECO:0000256" key="8">
    <source>
        <dbReference type="ARBA" id="ARBA00023258"/>
    </source>
</evidence>
<evidence type="ECO:0000256" key="6">
    <source>
        <dbReference type="ARBA" id="ARBA00022723"/>
    </source>
</evidence>
<protein>
    <submittedName>
        <fullName evidence="14">V protein</fullName>
    </submittedName>
</protein>
<comment type="subcellular location">
    <subcellularLocation>
        <location evidence="1">Host cell</location>
    </subcellularLocation>
</comment>
<feature type="region of interest" description="Disordered" evidence="11">
    <location>
        <begin position="42"/>
        <end position="120"/>
    </location>
</feature>
<feature type="region of interest" description="Disordered" evidence="11">
    <location>
        <begin position="160"/>
        <end position="198"/>
    </location>
</feature>
<dbReference type="InterPro" id="IPR025909">
    <property type="entry name" value="Soyouz_module"/>
</dbReference>
<dbReference type="GO" id="GO:0043657">
    <property type="term" value="C:host cell"/>
    <property type="evidence" value="ECO:0007669"/>
    <property type="project" value="UniProtKB-SubCell"/>
</dbReference>
<evidence type="ECO:0000256" key="5">
    <source>
        <dbReference type="ARBA" id="ARBA00022632"/>
    </source>
</evidence>
<dbReference type="GO" id="GO:0046872">
    <property type="term" value="F:metal ion binding"/>
    <property type="evidence" value="ECO:0007669"/>
    <property type="project" value="UniProtKB-KW"/>
</dbReference>
<evidence type="ECO:0000256" key="10">
    <source>
        <dbReference type="ARBA" id="ARBA00023280"/>
    </source>
</evidence>
<feature type="domain" description="Paramyxovirinae protein V zinc-binding" evidence="12">
    <location>
        <begin position="239"/>
        <end position="275"/>
    </location>
</feature>
<dbReference type="Pfam" id="PF14313">
    <property type="entry name" value="Soyouz_module"/>
    <property type="match status" value="1"/>
</dbReference>
<evidence type="ECO:0000313" key="14">
    <source>
        <dbReference type="EMBL" id="AFN06860.1"/>
    </source>
</evidence>
<keyword evidence="15" id="KW-1185">Reference proteome</keyword>
<proteinExistence type="predicted"/>
<keyword evidence="9" id="KW-1089">Inhibition of host MDA5 by virus</keyword>
<dbReference type="Gene3D" id="4.10.80.340">
    <property type="match status" value="1"/>
</dbReference>
<evidence type="ECO:0000256" key="3">
    <source>
        <dbReference type="ARBA" id="ARBA00022495"/>
    </source>
</evidence>
<keyword evidence="8" id="KW-0922">Interferon antiviral system evasion</keyword>